<accession>A0A2P5XQG1</accession>
<protein>
    <submittedName>
        <fullName evidence="1">Uncharacterized protein</fullName>
    </submittedName>
</protein>
<gene>
    <name evidence="1" type="ORF">GOBAR_AA15125</name>
</gene>
<reference evidence="1 2" key="1">
    <citation type="submission" date="2015-01" db="EMBL/GenBank/DDBJ databases">
        <title>Genome of allotetraploid Gossypium barbadense reveals genomic plasticity and fiber elongation in cotton evolution.</title>
        <authorList>
            <person name="Chen X."/>
            <person name="Liu X."/>
            <person name="Zhao B."/>
            <person name="Zheng H."/>
            <person name="Hu Y."/>
            <person name="Lu G."/>
            <person name="Yang C."/>
            <person name="Chen J."/>
            <person name="Shan C."/>
            <person name="Zhang L."/>
            <person name="Zhou Y."/>
            <person name="Wang L."/>
            <person name="Guo W."/>
            <person name="Bai Y."/>
            <person name="Ruan J."/>
            <person name="Shangguan X."/>
            <person name="Mao Y."/>
            <person name="Jiang J."/>
            <person name="Zhu Y."/>
            <person name="Lei J."/>
            <person name="Kang H."/>
            <person name="Chen S."/>
            <person name="He X."/>
            <person name="Wang R."/>
            <person name="Wang Y."/>
            <person name="Chen J."/>
            <person name="Wang L."/>
            <person name="Yu S."/>
            <person name="Wang B."/>
            <person name="Wei J."/>
            <person name="Song S."/>
            <person name="Lu X."/>
            <person name="Gao Z."/>
            <person name="Gu W."/>
            <person name="Deng X."/>
            <person name="Ma D."/>
            <person name="Wang S."/>
            <person name="Liang W."/>
            <person name="Fang L."/>
            <person name="Cai C."/>
            <person name="Zhu X."/>
            <person name="Zhou B."/>
            <person name="Zhang Y."/>
            <person name="Chen Z."/>
            <person name="Xu S."/>
            <person name="Zhu R."/>
            <person name="Wang S."/>
            <person name="Zhang T."/>
            <person name="Zhao G."/>
        </authorList>
    </citation>
    <scope>NUCLEOTIDE SEQUENCE [LARGE SCALE GENOMIC DNA]</scope>
    <source>
        <strain evidence="2">cv. Xinhai21</strain>
        <tissue evidence="1">Leaf</tissue>
    </source>
</reference>
<proteinExistence type="predicted"/>
<dbReference type="Proteomes" id="UP000239757">
    <property type="component" value="Unassembled WGS sequence"/>
</dbReference>
<evidence type="ECO:0000313" key="2">
    <source>
        <dbReference type="Proteomes" id="UP000239757"/>
    </source>
</evidence>
<dbReference type="AlphaFoldDB" id="A0A2P5XQG1"/>
<sequence>MMNEFLELEFWRIIGVRVEDTLVVVQSWRTFLGAVLSSYARMSFGALSNCDKIRNSLRGALVYTAMPHGRVDLCSLLPRPYSPTVLMHSHGNLSHPVLGKFRPVFTQPKARPCALPCVL</sequence>
<name>A0A2P5XQG1_GOSBA</name>
<evidence type="ECO:0000313" key="1">
    <source>
        <dbReference type="EMBL" id="PPS05524.1"/>
    </source>
</evidence>
<organism evidence="1 2">
    <name type="scientific">Gossypium barbadense</name>
    <name type="common">Sea Island cotton</name>
    <name type="synonym">Hibiscus barbadensis</name>
    <dbReference type="NCBI Taxonomy" id="3634"/>
    <lineage>
        <taxon>Eukaryota</taxon>
        <taxon>Viridiplantae</taxon>
        <taxon>Streptophyta</taxon>
        <taxon>Embryophyta</taxon>
        <taxon>Tracheophyta</taxon>
        <taxon>Spermatophyta</taxon>
        <taxon>Magnoliopsida</taxon>
        <taxon>eudicotyledons</taxon>
        <taxon>Gunneridae</taxon>
        <taxon>Pentapetalae</taxon>
        <taxon>rosids</taxon>
        <taxon>malvids</taxon>
        <taxon>Malvales</taxon>
        <taxon>Malvaceae</taxon>
        <taxon>Malvoideae</taxon>
        <taxon>Gossypium</taxon>
    </lineage>
</organism>
<dbReference type="EMBL" id="KZ664444">
    <property type="protein sequence ID" value="PPS05524.1"/>
    <property type="molecule type" value="Genomic_DNA"/>
</dbReference>